<proteinExistence type="inferred from homology"/>
<evidence type="ECO:0000259" key="11">
    <source>
        <dbReference type="Pfam" id="PF00999"/>
    </source>
</evidence>
<dbReference type="PANTHER" id="PTHR43562:SF4">
    <property type="entry name" value="NA(+)_H(+) ANTIPORTER NHAS5"/>
    <property type="match status" value="1"/>
</dbReference>
<dbReference type="InterPro" id="IPR006153">
    <property type="entry name" value="Cation/H_exchanger_TM"/>
</dbReference>
<name>A0ABU5TUV2_9CYAN</name>
<keyword evidence="3" id="KW-0813">Transport</keyword>
<dbReference type="EMBL" id="JAYGHT010000014">
    <property type="protein sequence ID" value="MEA5518681.1"/>
    <property type="molecule type" value="Genomic_DNA"/>
</dbReference>
<feature type="transmembrane region" description="Helical" evidence="9">
    <location>
        <begin position="39"/>
        <end position="58"/>
    </location>
</feature>
<reference evidence="12 13" key="1">
    <citation type="submission" date="2023-12" db="EMBL/GenBank/DDBJ databases">
        <title>Baltic Sea Cyanobacteria.</title>
        <authorList>
            <person name="Delbaje E."/>
            <person name="Fewer D.P."/>
            <person name="Shishido T.K."/>
        </authorList>
    </citation>
    <scope>NUCLEOTIDE SEQUENCE [LARGE SCALE GENOMIC DNA]</scope>
    <source>
        <strain evidence="12 13">CCNP 1315</strain>
    </source>
</reference>
<evidence type="ECO:0000256" key="9">
    <source>
        <dbReference type="SAM" id="Phobius"/>
    </source>
</evidence>
<feature type="domain" description="UspA" evidence="10">
    <location>
        <begin position="564"/>
        <end position="687"/>
    </location>
</feature>
<organism evidence="12 13">
    <name type="scientific">Limnoraphis robusta CCNP1315</name>
    <dbReference type="NCBI Taxonomy" id="3110306"/>
    <lineage>
        <taxon>Bacteria</taxon>
        <taxon>Bacillati</taxon>
        <taxon>Cyanobacteriota</taxon>
        <taxon>Cyanophyceae</taxon>
        <taxon>Oscillatoriophycideae</taxon>
        <taxon>Oscillatoriales</taxon>
        <taxon>Sirenicapillariaceae</taxon>
        <taxon>Limnoraphis</taxon>
    </lineage>
</organism>
<comment type="similarity">
    <text evidence="2">Belongs to the monovalent cation:proton antiporter 2 (CPA2) transporter (TC 2.A.37) family.</text>
</comment>
<evidence type="ECO:0000256" key="5">
    <source>
        <dbReference type="ARBA" id="ARBA00022692"/>
    </source>
</evidence>
<evidence type="ECO:0000256" key="1">
    <source>
        <dbReference type="ARBA" id="ARBA00004141"/>
    </source>
</evidence>
<feature type="transmembrane region" description="Helical" evidence="9">
    <location>
        <begin position="303"/>
        <end position="324"/>
    </location>
</feature>
<comment type="subcellular location">
    <subcellularLocation>
        <location evidence="1">Membrane</location>
        <topology evidence="1">Multi-pass membrane protein</topology>
    </subcellularLocation>
</comment>
<protein>
    <submittedName>
        <fullName evidence="12">Cation:proton antiporter</fullName>
    </submittedName>
</protein>
<dbReference type="InterPro" id="IPR038770">
    <property type="entry name" value="Na+/solute_symporter_sf"/>
</dbReference>
<feature type="transmembrane region" description="Helical" evidence="9">
    <location>
        <begin position="192"/>
        <end position="213"/>
    </location>
</feature>
<feature type="transmembrane region" description="Helical" evidence="9">
    <location>
        <begin position="225"/>
        <end position="242"/>
    </location>
</feature>
<feature type="transmembrane region" description="Helical" evidence="9">
    <location>
        <begin position="15"/>
        <end position="32"/>
    </location>
</feature>
<evidence type="ECO:0000256" key="7">
    <source>
        <dbReference type="ARBA" id="ARBA00023065"/>
    </source>
</evidence>
<keyword evidence="4" id="KW-0050">Antiport</keyword>
<evidence type="ECO:0000256" key="3">
    <source>
        <dbReference type="ARBA" id="ARBA00022448"/>
    </source>
</evidence>
<comment type="caution">
    <text evidence="12">The sequence shown here is derived from an EMBL/GenBank/DDBJ whole genome shotgun (WGS) entry which is preliminary data.</text>
</comment>
<feature type="transmembrane region" description="Helical" evidence="9">
    <location>
        <begin position="336"/>
        <end position="360"/>
    </location>
</feature>
<dbReference type="Gene3D" id="1.20.1530.20">
    <property type="match status" value="1"/>
</dbReference>
<feature type="transmembrane region" description="Helical" evidence="9">
    <location>
        <begin position="273"/>
        <end position="297"/>
    </location>
</feature>
<accession>A0ABU5TUV2</accession>
<keyword evidence="5 9" id="KW-0812">Transmembrane</keyword>
<keyword evidence="13" id="KW-1185">Reference proteome</keyword>
<keyword evidence="6 9" id="KW-1133">Transmembrane helix</keyword>
<sequence length="693" mass="75358">MPTMQLLNWLPDSPIVIFTILLLVSLTLPPWFERLRLPGLVGLLLAGVVLGEHGLGVLDSQSETMKLLSDIGKIYLMFVAGLEIDLAQFKSKKDRAIGFGISTFIFPMLAGIAIGLWFGFGWNAAILIGSLLASHTLLAYPIVQRLGLIDTEPIIISVGATIFTSISALLVLAICVSVQAGEFSLYSLSWQLGSLAIYSAVVLFGFDWAGKAYFKRNGSEEGNQFLFVLLSVFLASVGAQIIQIDQIVGAFLAGLAVNDAVGNSLVKDKVEFVGSVLFIPFFFIAMGLFLNVPVFISTLTTNFTLPLAIVLGLIISKFIAAWAVKLLYGYSRDETLLIWSLSLPQVATTLAAALVGFNVGLLSEEVFNSVIVLMLATSILGPLLTQKYAPRLLPLKAAKSSFNINPTIKGGENSQEAEKTLPFTVVVPIYNPDTQRYLMEMAALVARHEEGSIVPLAIATHAQVHMDEPEFQKALKQSRLLLKRSEEVGQEFNVKTEPVLRIDGDVATGITRTACEKDASLIVMGWSENTSLRARLFGTVIDSVFWSSHCPVAVMRLLQEPVEIRQILVLVKTIAPRTIRTIRFAQLLASTNKAAVTLLHICPAQTSPQQIAIMETQLTEILSVEGSSINSNIVVRATNDVVGTILEQAKGFDLVVLRSQRRRTAGGLAVSSVTHEVMQNLRCSVVMFGEPQV</sequence>
<keyword evidence="7" id="KW-0406">Ion transport</keyword>
<feature type="transmembrane region" description="Helical" evidence="9">
    <location>
        <begin position="64"/>
        <end position="84"/>
    </location>
</feature>
<feature type="domain" description="Cation/H+ exchanger transmembrane" evidence="11">
    <location>
        <begin position="25"/>
        <end position="385"/>
    </location>
</feature>
<feature type="transmembrane region" description="Helical" evidence="9">
    <location>
        <begin position="155"/>
        <end position="180"/>
    </location>
</feature>
<feature type="transmembrane region" description="Helical" evidence="9">
    <location>
        <begin position="124"/>
        <end position="143"/>
    </location>
</feature>
<evidence type="ECO:0000256" key="4">
    <source>
        <dbReference type="ARBA" id="ARBA00022449"/>
    </source>
</evidence>
<feature type="transmembrane region" description="Helical" evidence="9">
    <location>
        <begin position="96"/>
        <end position="118"/>
    </location>
</feature>
<evidence type="ECO:0000256" key="6">
    <source>
        <dbReference type="ARBA" id="ARBA00022989"/>
    </source>
</evidence>
<feature type="domain" description="UspA" evidence="10">
    <location>
        <begin position="424"/>
        <end position="556"/>
    </location>
</feature>
<dbReference type="Pfam" id="PF00999">
    <property type="entry name" value="Na_H_Exchanger"/>
    <property type="match status" value="1"/>
</dbReference>
<keyword evidence="8 9" id="KW-0472">Membrane</keyword>
<feature type="transmembrane region" description="Helical" evidence="9">
    <location>
        <begin position="366"/>
        <end position="385"/>
    </location>
</feature>
<dbReference type="Pfam" id="PF00582">
    <property type="entry name" value="Usp"/>
    <property type="match status" value="2"/>
</dbReference>
<dbReference type="Proteomes" id="UP001301728">
    <property type="component" value="Unassembled WGS sequence"/>
</dbReference>
<dbReference type="Gene3D" id="3.40.50.12370">
    <property type="match status" value="1"/>
</dbReference>
<dbReference type="SUPFAM" id="SSF52402">
    <property type="entry name" value="Adenine nucleotide alpha hydrolases-like"/>
    <property type="match status" value="2"/>
</dbReference>
<gene>
    <name evidence="12" type="ORF">VB854_06930</name>
</gene>
<dbReference type="InterPro" id="IPR006016">
    <property type="entry name" value="UspA"/>
</dbReference>
<dbReference type="PANTHER" id="PTHR43562">
    <property type="entry name" value="NAPA-TYPE SODIUM/HYDROGEN ANTIPORTER"/>
    <property type="match status" value="1"/>
</dbReference>
<evidence type="ECO:0000313" key="12">
    <source>
        <dbReference type="EMBL" id="MEA5518681.1"/>
    </source>
</evidence>
<evidence type="ECO:0000313" key="13">
    <source>
        <dbReference type="Proteomes" id="UP001301728"/>
    </source>
</evidence>
<evidence type="ECO:0000256" key="8">
    <source>
        <dbReference type="ARBA" id="ARBA00023136"/>
    </source>
</evidence>
<dbReference type="RefSeq" id="WP_323273148.1">
    <property type="nucleotide sequence ID" value="NZ_JAYGHT010000014.1"/>
</dbReference>
<evidence type="ECO:0000256" key="2">
    <source>
        <dbReference type="ARBA" id="ARBA00005551"/>
    </source>
</evidence>
<evidence type="ECO:0000259" key="10">
    <source>
        <dbReference type="Pfam" id="PF00582"/>
    </source>
</evidence>